<evidence type="ECO:0000313" key="6">
    <source>
        <dbReference type="EMBL" id="SUF69540.1"/>
    </source>
</evidence>
<feature type="domain" description="Baseplate J-like central" evidence="3">
    <location>
        <begin position="193"/>
        <end position="266"/>
    </location>
</feature>
<evidence type="ECO:0000256" key="1">
    <source>
        <dbReference type="ARBA" id="ARBA00038087"/>
    </source>
</evidence>
<dbReference type="Pfam" id="PF04865">
    <property type="entry name" value="Baseplate_J"/>
    <property type="match status" value="1"/>
</dbReference>
<evidence type="ECO:0000313" key="7">
    <source>
        <dbReference type="Proteomes" id="UP000254332"/>
    </source>
</evidence>
<accession>A0A379QVU2</accession>
<dbReference type="AlphaFoldDB" id="A0A379QVU2"/>
<sequence>MPYQPTPLAQLINQTQQDISQRLEGTLPGLDETTLHAIGYAQAGLSAQEQEHLAWIARQIIPSDADEAELLKHCAWWGIVRKPASRAGGPVQLTLTDTATADAGTQLQRGDGVIYQITTSEKAPAGTLEVEVVAMDAGAAGNAPAGTLLTFITPQAGIVQTATVTGSGITGGADVESVSELLSRLVFRVQYPPSGGTKYDFERWAREVPGVTRAWCLPEWPQAGSLGVTFALDNNPDIFPGEGDVARVAEYIKSHPDPATGQPVGQALGPVVKVFKLTNHPVAFQIKIAPNTPENQQAVRQALTDLLYNEARPGGIILPSAFWRAVAGVKVLDDFELRSPLESVSAGAMELLTVGEIAWL</sequence>
<dbReference type="Pfam" id="PF26078">
    <property type="entry name" value="Baseplate_J_M"/>
    <property type="match status" value="1"/>
</dbReference>
<dbReference type="InterPro" id="IPR006949">
    <property type="entry name" value="Barrel_Baseplate_J-like"/>
</dbReference>
<evidence type="ECO:0000259" key="2">
    <source>
        <dbReference type="Pfam" id="PF04865"/>
    </source>
</evidence>
<name>A0A379QVU2_SALER</name>
<evidence type="ECO:0000313" key="5">
    <source>
        <dbReference type="EMBL" id="SUF68350.1"/>
    </source>
</evidence>
<dbReference type="Proteomes" id="UP000254332">
    <property type="component" value="Unassembled WGS sequence"/>
</dbReference>
<protein>
    <submittedName>
        <fullName evidence="5">Tail protein</fullName>
    </submittedName>
</protein>
<dbReference type="EMBL" id="UGWQ01000001">
    <property type="protein sequence ID" value="SUF68350.1"/>
    <property type="molecule type" value="Genomic_DNA"/>
</dbReference>
<dbReference type="PANTHER" id="PTHR37829">
    <property type="entry name" value="PHAGE-LIKE ELEMENT PBSX PROTEIN XKDT"/>
    <property type="match status" value="1"/>
</dbReference>
<comment type="similarity">
    <text evidence="1">Belongs to the Mu gp47/PBSX XkdT family.</text>
</comment>
<dbReference type="InterPro" id="IPR058530">
    <property type="entry name" value="Baseplate_J-like_C"/>
</dbReference>
<dbReference type="EMBL" id="UGWQ01000001">
    <property type="protein sequence ID" value="SUF69540.1"/>
    <property type="molecule type" value="Genomic_DNA"/>
</dbReference>
<dbReference type="Pfam" id="PF26079">
    <property type="entry name" value="Baseplate_J_C"/>
    <property type="match status" value="1"/>
</dbReference>
<evidence type="ECO:0000259" key="4">
    <source>
        <dbReference type="Pfam" id="PF26079"/>
    </source>
</evidence>
<dbReference type="InterPro" id="IPR058531">
    <property type="entry name" value="Baseplate_J_M"/>
</dbReference>
<feature type="domain" description="Baseplate protein J-like barrel" evidence="2">
    <location>
        <begin position="91"/>
        <end position="172"/>
    </location>
</feature>
<gene>
    <name evidence="5" type="ORF">NCTC10718_01061</name>
    <name evidence="6" type="ORF">NCTC10718_02327</name>
</gene>
<dbReference type="PANTHER" id="PTHR37829:SF3">
    <property type="entry name" value="PROTEIN JAYE-RELATED"/>
    <property type="match status" value="1"/>
</dbReference>
<feature type="domain" description="Baseplate J-like C-terminal" evidence="4">
    <location>
        <begin position="282"/>
        <end position="359"/>
    </location>
</feature>
<evidence type="ECO:0000259" key="3">
    <source>
        <dbReference type="Pfam" id="PF26078"/>
    </source>
</evidence>
<organism evidence="5 7">
    <name type="scientific">Salmonella enterica</name>
    <name type="common">Salmonella choleraesuis</name>
    <dbReference type="NCBI Taxonomy" id="28901"/>
    <lineage>
        <taxon>Bacteria</taxon>
        <taxon>Pseudomonadati</taxon>
        <taxon>Pseudomonadota</taxon>
        <taxon>Gammaproteobacteria</taxon>
        <taxon>Enterobacterales</taxon>
        <taxon>Enterobacteriaceae</taxon>
        <taxon>Salmonella</taxon>
    </lineage>
</organism>
<reference evidence="5 7" key="1">
    <citation type="submission" date="2018-06" db="EMBL/GenBank/DDBJ databases">
        <authorList>
            <consortium name="Pathogen Informatics"/>
            <person name="Doyle S."/>
        </authorList>
    </citation>
    <scope>NUCLEOTIDE SEQUENCE [LARGE SCALE GENOMIC DNA]</scope>
    <source>
        <strain evidence="5 7">NCTC10718</strain>
    </source>
</reference>
<proteinExistence type="inferred from homology"/>
<dbReference type="InterPro" id="IPR052399">
    <property type="entry name" value="Phage_Baseplate_Assmbl_Protein"/>
</dbReference>